<evidence type="ECO:0000313" key="3">
    <source>
        <dbReference type="EMBL" id="GFR42821.1"/>
    </source>
</evidence>
<reference evidence="3 4" key="1">
    <citation type="journal article" date="2021" name="Sci. Rep.">
        <title>Genome sequencing of the multicellular alga Astrephomene provides insights into convergent evolution of germ-soma differentiation.</title>
        <authorList>
            <person name="Yamashita S."/>
            <person name="Yamamoto K."/>
            <person name="Matsuzaki R."/>
            <person name="Suzuki S."/>
            <person name="Yamaguchi H."/>
            <person name="Hirooka S."/>
            <person name="Minakuchi Y."/>
            <person name="Miyagishima S."/>
            <person name="Kawachi M."/>
            <person name="Toyoda A."/>
            <person name="Nozaki H."/>
        </authorList>
    </citation>
    <scope>NUCLEOTIDE SEQUENCE [LARGE SCALE GENOMIC DNA]</scope>
    <source>
        <strain evidence="3 4">NIES-4017</strain>
    </source>
</reference>
<gene>
    <name evidence="3" type="ORF">Agub_g3777</name>
</gene>
<accession>A0AAD3DJ66</accession>
<protein>
    <submittedName>
        <fullName evidence="3">Uncharacterized protein</fullName>
    </submittedName>
</protein>
<feature type="region of interest" description="Disordered" evidence="2">
    <location>
        <begin position="284"/>
        <end position="325"/>
    </location>
</feature>
<keyword evidence="4" id="KW-1185">Reference proteome</keyword>
<dbReference type="AlphaFoldDB" id="A0AAD3DJ66"/>
<sequence length="432" mass="46041">MDGSGARFTAEAIRAMSAEDVIEAWKENLKELSRYVVLAENAPPSGGGCSSLPASLLCRITPLTASMMELVHKVAMISPLNVKRLLATNMELHAMVPVPEPHWARVLMVLGLSEQQRRELLGARERFLGKFEAVMQERATLVASLAQQAVPRSRVYADICSSSLAAHEATDRLRANLQREHNVNMEFVVYVLRGVLDLMQIAKAAVHSYPYYPDVLAMSNVLFAQQQQHQSQASQPSLHQQQQQQQQQHQQQQQQQQQQIAVVSSVSQQQQQQHQQQHHHLQQLQQQLLQQQHQHQQQQQQHQQQQQLQQQHPHPHMQLQQQLIQASPGAAAAALAASGGLNIPPAALRSVGSSGGGGGGGLGLSLGLNLGGLGGPATSPSSSSAAAAAALYGGNRANAAAASGGGGGGGLGLGLLGPALGFTPGGLASSSS</sequence>
<evidence type="ECO:0000313" key="4">
    <source>
        <dbReference type="Proteomes" id="UP001054857"/>
    </source>
</evidence>
<comment type="caution">
    <text evidence="3">The sequence shown here is derived from an EMBL/GenBank/DDBJ whole genome shotgun (WGS) entry which is preliminary data.</text>
</comment>
<feature type="coiled-coil region" evidence="1">
    <location>
        <begin position="15"/>
        <end position="42"/>
    </location>
</feature>
<feature type="non-terminal residue" evidence="3">
    <location>
        <position position="432"/>
    </location>
</feature>
<keyword evidence="1" id="KW-0175">Coiled coil</keyword>
<dbReference type="PANTHER" id="PTHR10019">
    <property type="entry name" value="SNF5"/>
    <property type="match status" value="1"/>
</dbReference>
<organism evidence="3 4">
    <name type="scientific">Astrephomene gubernaculifera</name>
    <dbReference type="NCBI Taxonomy" id="47775"/>
    <lineage>
        <taxon>Eukaryota</taxon>
        <taxon>Viridiplantae</taxon>
        <taxon>Chlorophyta</taxon>
        <taxon>core chlorophytes</taxon>
        <taxon>Chlorophyceae</taxon>
        <taxon>CS clade</taxon>
        <taxon>Chlamydomonadales</taxon>
        <taxon>Astrephomenaceae</taxon>
        <taxon>Astrephomene</taxon>
    </lineage>
</organism>
<name>A0AAD3DJ66_9CHLO</name>
<dbReference type="Proteomes" id="UP001054857">
    <property type="component" value="Unassembled WGS sequence"/>
</dbReference>
<evidence type="ECO:0000256" key="1">
    <source>
        <dbReference type="SAM" id="Coils"/>
    </source>
</evidence>
<proteinExistence type="predicted"/>
<dbReference type="EMBL" id="BMAR01000004">
    <property type="protein sequence ID" value="GFR42821.1"/>
    <property type="molecule type" value="Genomic_DNA"/>
</dbReference>
<evidence type="ECO:0000256" key="2">
    <source>
        <dbReference type="SAM" id="MobiDB-lite"/>
    </source>
</evidence>